<protein>
    <submittedName>
        <fullName evidence="6">TetR/AcrR family transcriptional regulator</fullName>
    </submittedName>
</protein>
<dbReference type="PANTHER" id="PTHR47506">
    <property type="entry name" value="TRANSCRIPTIONAL REGULATORY PROTEIN"/>
    <property type="match status" value="1"/>
</dbReference>
<dbReference type="Proteomes" id="UP000295636">
    <property type="component" value="Unassembled WGS sequence"/>
</dbReference>
<dbReference type="Pfam" id="PF00440">
    <property type="entry name" value="TetR_N"/>
    <property type="match status" value="1"/>
</dbReference>
<evidence type="ECO:0000313" key="7">
    <source>
        <dbReference type="Proteomes" id="UP000295636"/>
    </source>
</evidence>
<evidence type="ECO:0000256" key="1">
    <source>
        <dbReference type="ARBA" id="ARBA00023015"/>
    </source>
</evidence>
<gene>
    <name evidence="6" type="ORF">E1757_22645</name>
</gene>
<sequence length="192" mass="21917">MARHREFDTTEVLSKAMEYFWKHGYEGTSIQELVNHVGVKAQSLYNTYGGKRDLFFAALKHYVNQSTVIHTLERTPSGKEAITQVFREVLASLAHTDRSRGCFVNNTCVELAPHDPEIADFLEKERIRLERAYYDALTRAREQGELNERYQDLTALARSLNNAQGGLMVTAKTISDMTVLEDIVRVNLSIFD</sequence>
<name>A0A4R5KJ01_9BACL</name>
<dbReference type="InterPro" id="IPR011075">
    <property type="entry name" value="TetR_C"/>
</dbReference>
<feature type="domain" description="HTH tetR-type" evidence="5">
    <location>
        <begin position="6"/>
        <end position="66"/>
    </location>
</feature>
<dbReference type="Gene3D" id="1.10.357.10">
    <property type="entry name" value="Tetracycline Repressor, domain 2"/>
    <property type="match status" value="1"/>
</dbReference>
<proteinExistence type="predicted"/>
<dbReference type="GO" id="GO:0003677">
    <property type="term" value="F:DNA binding"/>
    <property type="evidence" value="ECO:0007669"/>
    <property type="project" value="UniProtKB-UniRule"/>
</dbReference>
<dbReference type="SUPFAM" id="SSF46689">
    <property type="entry name" value="Homeodomain-like"/>
    <property type="match status" value="1"/>
</dbReference>
<reference evidence="6 7" key="1">
    <citation type="submission" date="2019-03" db="EMBL/GenBank/DDBJ databases">
        <title>This is whole genome sequence of Paenibacillus sp MS74 strain.</title>
        <authorList>
            <person name="Trinh H.N."/>
        </authorList>
    </citation>
    <scope>NUCLEOTIDE SEQUENCE [LARGE SCALE GENOMIC DNA]</scope>
    <source>
        <strain evidence="6 7">MS74</strain>
    </source>
</reference>
<evidence type="ECO:0000256" key="4">
    <source>
        <dbReference type="PROSITE-ProRule" id="PRU00335"/>
    </source>
</evidence>
<evidence type="ECO:0000313" key="6">
    <source>
        <dbReference type="EMBL" id="TDF94758.1"/>
    </source>
</evidence>
<accession>A0A4R5KJ01</accession>
<evidence type="ECO:0000256" key="2">
    <source>
        <dbReference type="ARBA" id="ARBA00023125"/>
    </source>
</evidence>
<dbReference type="InterPro" id="IPR001647">
    <property type="entry name" value="HTH_TetR"/>
</dbReference>
<dbReference type="PROSITE" id="PS50977">
    <property type="entry name" value="HTH_TETR_2"/>
    <property type="match status" value="1"/>
</dbReference>
<organism evidence="6 7">
    <name type="scientific">Paenibacillus piri</name>
    <dbReference type="NCBI Taxonomy" id="2547395"/>
    <lineage>
        <taxon>Bacteria</taxon>
        <taxon>Bacillati</taxon>
        <taxon>Bacillota</taxon>
        <taxon>Bacilli</taxon>
        <taxon>Bacillales</taxon>
        <taxon>Paenibacillaceae</taxon>
        <taxon>Paenibacillus</taxon>
    </lineage>
</organism>
<dbReference type="Pfam" id="PF16925">
    <property type="entry name" value="TetR_C_13"/>
    <property type="match status" value="1"/>
</dbReference>
<keyword evidence="2 4" id="KW-0238">DNA-binding</keyword>
<dbReference type="InterPro" id="IPR009057">
    <property type="entry name" value="Homeodomain-like_sf"/>
</dbReference>
<dbReference type="AlphaFoldDB" id="A0A4R5KJ01"/>
<dbReference type="EMBL" id="SMRT01000012">
    <property type="protein sequence ID" value="TDF94758.1"/>
    <property type="molecule type" value="Genomic_DNA"/>
</dbReference>
<keyword evidence="1" id="KW-0805">Transcription regulation</keyword>
<comment type="caution">
    <text evidence="6">The sequence shown here is derived from an EMBL/GenBank/DDBJ whole genome shotgun (WGS) entry which is preliminary data.</text>
</comment>
<dbReference type="Gene3D" id="1.10.10.60">
    <property type="entry name" value="Homeodomain-like"/>
    <property type="match status" value="1"/>
</dbReference>
<dbReference type="SUPFAM" id="SSF48498">
    <property type="entry name" value="Tetracyclin repressor-like, C-terminal domain"/>
    <property type="match status" value="1"/>
</dbReference>
<dbReference type="PANTHER" id="PTHR47506:SF1">
    <property type="entry name" value="HTH-TYPE TRANSCRIPTIONAL REGULATOR YJDC"/>
    <property type="match status" value="1"/>
</dbReference>
<evidence type="ECO:0000256" key="3">
    <source>
        <dbReference type="ARBA" id="ARBA00023163"/>
    </source>
</evidence>
<keyword evidence="7" id="KW-1185">Reference proteome</keyword>
<keyword evidence="3" id="KW-0804">Transcription</keyword>
<dbReference type="InterPro" id="IPR036271">
    <property type="entry name" value="Tet_transcr_reg_TetR-rel_C_sf"/>
</dbReference>
<dbReference type="RefSeq" id="WP_133232371.1">
    <property type="nucleotide sequence ID" value="NZ_SMRT01000012.1"/>
</dbReference>
<dbReference type="OrthoDB" id="9795242at2"/>
<feature type="DNA-binding region" description="H-T-H motif" evidence="4">
    <location>
        <begin position="29"/>
        <end position="48"/>
    </location>
</feature>
<evidence type="ECO:0000259" key="5">
    <source>
        <dbReference type="PROSITE" id="PS50977"/>
    </source>
</evidence>